<dbReference type="PANTHER" id="PTHR31286:SF99">
    <property type="entry name" value="DUF4283 DOMAIN-CONTAINING PROTEIN"/>
    <property type="match status" value="1"/>
</dbReference>
<dbReference type="InterPro" id="IPR025836">
    <property type="entry name" value="Zn_knuckle_CX2CX4HX4C"/>
</dbReference>
<keyword evidence="1" id="KW-0863">Zinc-finger</keyword>
<dbReference type="EMBL" id="KK198753">
    <property type="protein sequence ID" value="KCW90018.1"/>
    <property type="molecule type" value="Genomic_DNA"/>
</dbReference>
<dbReference type="PANTHER" id="PTHR31286">
    <property type="entry name" value="GLYCINE-RICH CELL WALL STRUCTURAL PROTEIN 1.8-LIKE"/>
    <property type="match status" value="1"/>
</dbReference>
<organism evidence="4">
    <name type="scientific">Eucalyptus grandis</name>
    <name type="common">Flooded gum</name>
    <dbReference type="NCBI Taxonomy" id="71139"/>
    <lineage>
        <taxon>Eukaryota</taxon>
        <taxon>Viridiplantae</taxon>
        <taxon>Streptophyta</taxon>
        <taxon>Embryophyta</taxon>
        <taxon>Tracheophyta</taxon>
        <taxon>Spermatophyta</taxon>
        <taxon>Magnoliopsida</taxon>
        <taxon>eudicotyledons</taxon>
        <taxon>Gunneridae</taxon>
        <taxon>Pentapetalae</taxon>
        <taxon>rosids</taxon>
        <taxon>malvids</taxon>
        <taxon>Myrtales</taxon>
        <taxon>Myrtaceae</taxon>
        <taxon>Myrtoideae</taxon>
        <taxon>Eucalypteae</taxon>
        <taxon>Eucalyptus</taxon>
    </lineage>
</organism>
<accession>A0A059DGZ0</accession>
<dbReference type="FunCoup" id="A0A059DGZ0">
    <property type="interactions" value="4"/>
</dbReference>
<evidence type="ECO:0000259" key="3">
    <source>
        <dbReference type="PROSITE" id="PS50158"/>
    </source>
</evidence>
<keyword evidence="1" id="KW-0862">Zinc</keyword>
<keyword evidence="1" id="KW-0479">Metal-binding</keyword>
<dbReference type="Pfam" id="PF14392">
    <property type="entry name" value="zf-CCHC_4"/>
    <property type="match status" value="1"/>
</dbReference>
<feature type="domain" description="CCHC-type" evidence="3">
    <location>
        <begin position="147"/>
        <end position="162"/>
    </location>
</feature>
<reference evidence="4" key="1">
    <citation type="submission" date="2013-07" db="EMBL/GenBank/DDBJ databases">
        <title>The genome of Eucalyptus grandis.</title>
        <authorList>
            <person name="Schmutz J."/>
            <person name="Hayes R."/>
            <person name="Myburg A."/>
            <person name="Tuskan G."/>
            <person name="Grattapaglia D."/>
            <person name="Rokhsar D.S."/>
        </authorList>
    </citation>
    <scope>NUCLEOTIDE SEQUENCE</scope>
    <source>
        <tissue evidence="4">Leaf extractions</tissue>
    </source>
</reference>
<dbReference type="GO" id="GO:0008270">
    <property type="term" value="F:zinc ion binding"/>
    <property type="evidence" value="ECO:0007669"/>
    <property type="project" value="UniProtKB-KW"/>
</dbReference>
<dbReference type="PROSITE" id="PS50158">
    <property type="entry name" value="ZF_CCHC"/>
    <property type="match status" value="1"/>
</dbReference>
<dbReference type="GO" id="GO:0003676">
    <property type="term" value="F:nucleic acid binding"/>
    <property type="evidence" value="ECO:0007669"/>
    <property type="project" value="InterPro"/>
</dbReference>
<feature type="region of interest" description="Disordered" evidence="2">
    <location>
        <begin position="195"/>
        <end position="225"/>
    </location>
</feature>
<dbReference type="InterPro" id="IPR001878">
    <property type="entry name" value="Znf_CCHC"/>
</dbReference>
<evidence type="ECO:0000256" key="2">
    <source>
        <dbReference type="SAM" id="MobiDB-lite"/>
    </source>
</evidence>
<dbReference type="InParanoid" id="A0A059DGZ0"/>
<evidence type="ECO:0000256" key="1">
    <source>
        <dbReference type="PROSITE-ProRule" id="PRU00047"/>
    </source>
</evidence>
<dbReference type="Gramene" id="KCW90018">
    <property type="protein sequence ID" value="KCW90018"/>
    <property type="gene ID" value="EUGRSUZ_A02218"/>
</dbReference>
<sequence length="302" mass="34548">MRKAWKTDFVKCEVIEPGFFSIFKSVEDKKRVAENGPWSFASNLLVLLEGNPHIPEHCYDFSHNAFWVHTLGLPRAQINKDSVRNIASKLGKVEDVKLEARNNSWRKIGKAKVSLNLSCPLQTRTLVNLGGNKWWLDFKYERLPHFCYSCGRLGHYANFCPEIPYEETRLAQDKPGKYDSWLKAEVRESSPCWKTSYGQIDQQPKEEEMVPETPMPSTDKASRSEPFTAEPEALAIILSTIPTNEPGEDVWMDEHVPPNKGKRPQQTQLLLLPSIEEDKGAGYLKKNKNKLKTSMTKKQKKG</sequence>
<dbReference type="SUPFAM" id="SSF57756">
    <property type="entry name" value="Retrovirus zinc finger-like domains"/>
    <property type="match status" value="1"/>
</dbReference>
<feature type="region of interest" description="Disordered" evidence="2">
    <location>
        <begin position="244"/>
        <end position="266"/>
    </location>
</feature>
<dbReference type="InterPro" id="IPR036875">
    <property type="entry name" value="Znf_CCHC_sf"/>
</dbReference>
<gene>
    <name evidence="4" type="ORF">EUGRSUZ_A02218</name>
</gene>
<dbReference type="AlphaFoldDB" id="A0A059DGZ0"/>
<dbReference type="STRING" id="71139.A0A059DGZ0"/>
<evidence type="ECO:0000313" key="4">
    <source>
        <dbReference type="EMBL" id="KCW90018.1"/>
    </source>
</evidence>
<protein>
    <recommendedName>
        <fullName evidence="3">CCHC-type domain-containing protein</fullName>
    </recommendedName>
</protein>
<proteinExistence type="predicted"/>
<dbReference type="InterPro" id="IPR040256">
    <property type="entry name" value="At4g02000-like"/>
</dbReference>
<name>A0A059DGZ0_EUCGR</name>